<dbReference type="Gene3D" id="1.10.10.10">
    <property type="entry name" value="Winged helix-like DNA-binding domain superfamily/Winged helix DNA-binding domain"/>
    <property type="match status" value="1"/>
</dbReference>
<dbReference type="RefSeq" id="WP_081139345.1">
    <property type="nucleotide sequence ID" value="NZ_MWUE01000016.1"/>
</dbReference>
<dbReference type="InterPro" id="IPR036390">
    <property type="entry name" value="WH_DNA-bd_sf"/>
</dbReference>
<dbReference type="FunFam" id="1.10.10.10:FF:000001">
    <property type="entry name" value="LysR family transcriptional regulator"/>
    <property type="match status" value="1"/>
</dbReference>
<evidence type="ECO:0000256" key="3">
    <source>
        <dbReference type="ARBA" id="ARBA00023125"/>
    </source>
</evidence>
<keyword evidence="2" id="KW-0805">Transcription regulation</keyword>
<dbReference type="OrthoDB" id="5526340at2"/>
<evidence type="ECO:0000256" key="1">
    <source>
        <dbReference type="ARBA" id="ARBA00009437"/>
    </source>
</evidence>
<evidence type="ECO:0000256" key="2">
    <source>
        <dbReference type="ARBA" id="ARBA00023015"/>
    </source>
</evidence>
<comment type="caution">
    <text evidence="6">The sequence shown here is derived from an EMBL/GenBank/DDBJ whole genome shotgun (WGS) entry which is preliminary data.</text>
</comment>
<dbReference type="PANTHER" id="PTHR30537:SF74">
    <property type="entry name" value="HTH-TYPE TRANSCRIPTIONAL REGULATOR TRPI"/>
    <property type="match status" value="1"/>
</dbReference>
<dbReference type="PANTHER" id="PTHR30537">
    <property type="entry name" value="HTH-TYPE TRANSCRIPTIONAL REGULATOR"/>
    <property type="match status" value="1"/>
</dbReference>
<feature type="domain" description="HTH lysR-type" evidence="5">
    <location>
        <begin position="5"/>
        <end position="62"/>
    </location>
</feature>
<accession>A0A1V9DIB9</accession>
<dbReference type="Proteomes" id="UP000192769">
    <property type="component" value="Unassembled WGS sequence"/>
</dbReference>
<dbReference type="Pfam" id="PF03466">
    <property type="entry name" value="LysR_substrate"/>
    <property type="match status" value="1"/>
</dbReference>
<dbReference type="EMBL" id="MWUE01000016">
    <property type="protein sequence ID" value="OQP33598.1"/>
    <property type="molecule type" value="Genomic_DNA"/>
</dbReference>
<proteinExistence type="inferred from homology"/>
<keyword evidence="4" id="KW-0804">Transcription</keyword>
<dbReference type="Pfam" id="PF00126">
    <property type="entry name" value="HTH_1"/>
    <property type="match status" value="1"/>
</dbReference>
<keyword evidence="7" id="KW-1185">Reference proteome</keyword>
<dbReference type="Gene3D" id="3.40.190.10">
    <property type="entry name" value="Periplasmic binding protein-like II"/>
    <property type="match status" value="2"/>
</dbReference>
<sequence length="289" mass="32747">MTRLPPLRALHHFHQAALHSSFSVAAERLHVTHSAVSHQIRQLESWMGKPLFVRTNGRVKLTSHGERLLLSCQKAFSELSTTCASIRTGMRHHLNVSCAPSFLSQWLIPRIGTFYQRYPDIEVQFQPQLELDQLRSEHVDVLILSFEQPPDGDIDATLISDDYLGPLCAPLFASRFRSAQDFAALPLLHVDTRLHAWAEWSTAANVRGNFWSGKHFDNLTLGIQAAKNGLGVIVAPRLLVRQELEEGSLIAPLGFVRVNRATWMMTKESRRNDGEITLFRDWLREAAQQ</sequence>
<gene>
    <name evidence="6" type="ORF">B2J69_11080</name>
</gene>
<dbReference type="PRINTS" id="PR00039">
    <property type="entry name" value="HTHLYSR"/>
</dbReference>
<organism evidence="6 7">
    <name type="scientific">Pantoea latae</name>
    <dbReference type="NCBI Taxonomy" id="1964541"/>
    <lineage>
        <taxon>Bacteria</taxon>
        <taxon>Pseudomonadati</taxon>
        <taxon>Pseudomonadota</taxon>
        <taxon>Gammaproteobacteria</taxon>
        <taxon>Enterobacterales</taxon>
        <taxon>Erwiniaceae</taxon>
        <taxon>Pantoea</taxon>
    </lineage>
</organism>
<name>A0A1V9DIB9_9GAMM</name>
<dbReference type="PROSITE" id="PS50931">
    <property type="entry name" value="HTH_LYSR"/>
    <property type="match status" value="1"/>
</dbReference>
<reference evidence="6 7" key="1">
    <citation type="submission" date="2017-02" db="EMBL/GenBank/DDBJ databases">
        <title>Whole genome shotgun sequence of Pantoea agglomerans strain AS1 isolated from a cycad, Zamia floridana in Central Florida, USA.</title>
        <authorList>
            <person name="Lata P."/>
            <person name="Govindarajan S."/>
            <person name="Qi F."/>
            <person name="Li J.-L."/>
            <person name="Maurya S.K."/>
            <person name="Sahoo M.K."/>
        </authorList>
    </citation>
    <scope>NUCLEOTIDE SEQUENCE [LARGE SCALE GENOMIC DNA]</scope>
    <source>
        <strain evidence="6 7">AS1</strain>
    </source>
</reference>
<dbReference type="InterPro" id="IPR058163">
    <property type="entry name" value="LysR-type_TF_proteobact-type"/>
</dbReference>
<dbReference type="InterPro" id="IPR000847">
    <property type="entry name" value="LysR_HTH_N"/>
</dbReference>
<dbReference type="InterPro" id="IPR036388">
    <property type="entry name" value="WH-like_DNA-bd_sf"/>
</dbReference>
<comment type="similarity">
    <text evidence="1">Belongs to the LysR transcriptional regulatory family.</text>
</comment>
<keyword evidence="3" id="KW-0238">DNA-binding</keyword>
<dbReference type="SUPFAM" id="SSF46785">
    <property type="entry name" value="Winged helix' DNA-binding domain"/>
    <property type="match status" value="1"/>
</dbReference>
<evidence type="ECO:0000256" key="4">
    <source>
        <dbReference type="ARBA" id="ARBA00023163"/>
    </source>
</evidence>
<evidence type="ECO:0000313" key="6">
    <source>
        <dbReference type="EMBL" id="OQP33598.1"/>
    </source>
</evidence>
<dbReference type="GO" id="GO:0043565">
    <property type="term" value="F:sequence-specific DNA binding"/>
    <property type="evidence" value="ECO:0007669"/>
    <property type="project" value="TreeGrafter"/>
</dbReference>
<protein>
    <submittedName>
        <fullName evidence="6">LysR family transcriptional regulator</fullName>
    </submittedName>
</protein>
<dbReference type="InterPro" id="IPR005119">
    <property type="entry name" value="LysR_subst-bd"/>
</dbReference>
<dbReference type="CDD" id="cd08432">
    <property type="entry name" value="PBP2_GcdR_TrpI_HvrB_AmpR_like"/>
    <property type="match status" value="1"/>
</dbReference>
<dbReference type="GO" id="GO:0003700">
    <property type="term" value="F:DNA-binding transcription factor activity"/>
    <property type="evidence" value="ECO:0007669"/>
    <property type="project" value="InterPro"/>
</dbReference>
<dbReference type="GO" id="GO:0006351">
    <property type="term" value="P:DNA-templated transcription"/>
    <property type="evidence" value="ECO:0007669"/>
    <property type="project" value="TreeGrafter"/>
</dbReference>
<dbReference type="AlphaFoldDB" id="A0A1V9DIB9"/>
<dbReference type="SUPFAM" id="SSF53850">
    <property type="entry name" value="Periplasmic binding protein-like II"/>
    <property type="match status" value="1"/>
</dbReference>
<evidence type="ECO:0000259" key="5">
    <source>
        <dbReference type="PROSITE" id="PS50931"/>
    </source>
</evidence>
<evidence type="ECO:0000313" key="7">
    <source>
        <dbReference type="Proteomes" id="UP000192769"/>
    </source>
</evidence>